<evidence type="ECO:0008006" key="4">
    <source>
        <dbReference type="Google" id="ProtNLM"/>
    </source>
</evidence>
<evidence type="ECO:0000313" key="3">
    <source>
        <dbReference type="Proteomes" id="UP000823674"/>
    </source>
</evidence>
<proteinExistence type="predicted"/>
<comment type="caution">
    <text evidence="2">The sequence shown here is derived from an EMBL/GenBank/DDBJ whole genome shotgun (WGS) entry which is preliminary data.</text>
</comment>
<organism evidence="2 3">
    <name type="scientific">Brassica rapa subsp. trilocularis</name>
    <dbReference type="NCBI Taxonomy" id="1813537"/>
    <lineage>
        <taxon>Eukaryota</taxon>
        <taxon>Viridiplantae</taxon>
        <taxon>Streptophyta</taxon>
        <taxon>Embryophyta</taxon>
        <taxon>Tracheophyta</taxon>
        <taxon>Spermatophyta</taxon>
        <taxon>Magnoliopsida</taxon>
        <taxon>eudicotyledons</taxon>
        <taxon>Gunneridae</taxon>
        <taxon>Pentapetalae</taxon>
        <taxon>rosids</taxon>
        <taxon>malvids</taxon>
        <taxon>Brassicales</taxon>
        <taxon>Brassicaceae</taxon>
        <taxon>Brassiceae</taxon>
        <taxon>Brassica</taxon>
    </lineage>
</organism>
<feature type="region of interest" description="Disordered" evidence="1">
    <location>
        <begin position="1"/>
        <end position="54"/>
    </location>
</feature>
<dbReference type="Proteomes" id="UP000823674">
    <property type="component" value="Chromosome A05"/>
</dbReference>
<keyword evidence="3" id="KW-1185">Reference proteome</keyword>
<evidence type="ECO:0000313" key="2">
    <source>
        <dbReference type="EMBL" id="KAG5396864.1"/>
    </source>
</evidence>
<reference evidence="2 3" key="1">
    <citation type="submission" date="2021-03" db="EMBL/GenBank/DDBJ databases">
        <authorList>
            <person name="King G.J."/>
            <person name="Bancroft I."/>
            <person name="Baten A."/>
            <person name="Bloomfield J."/>
            <person name="Borpatragohain P."/>
            <person name="He Z."/>
            <person name="Irish N."/>
            <person name="Irwin J."/>
            <person name="Liu K."/>
            <person name="Mauleon R.P."/>
            <person name="Moore J."/>
            <person name="Morris R."/>
            <person name="Ostergaard L."/>
            <person name="Wang B."/>
            <person name="Wells R."/>
        </authorList>
    </citation>
    <scope>NUCLEOTIDE SEQUENCE [LARGE SCALE GENOMIC DNA]</scope>
    <source>
        <strain evidence="2">R-o-18</strain>
        <tissue evidence="2">Leaf</tissue>
    </source>
</reference>
<sequence>MKHQKRMQTRSPRNDRPANKPVATYRSTRARVGRNVGPTQPLGRSLSSDRVRDGSSLSCDRLVRGSINGYDPKPCILVSSSMLVPEYRSYINSHSHQSELSLKLYNKNRGKFMFIDKNRNKRFELKDGPNRSKTRLETHLQFFKENPIDIMAINVKFPRIIMKIEEN</sequence>
<gene>
    <name evidence="2" type="primary">A05g502770.1_BraROA</name>
    <name evidence="2" type="ORF">IGI04_018678</name>
</gene>
<protein>
    <recommendedName>
        <fullName evidence="4">Tubby C-terminal domain-containing protein</fullName>
    </recommendedName>
</protein>
<accession>A0ABQ7MDM8</accession>
<evidence type="ECO:0000256" key="1">
    <source>
        <dbReference type="SAM" id="MobiDB-lite"/>
    </source>
</evidence>
<name>A0ABQ7MDM8_BRACM</name>
<dbReference type="EMBL" id="JADBGQ010000005">
    <property type="protein sequence ID" value="KAG5396864.1"/>
    <property type="molecule type" value="Genomic_DNA"/>
</dbReference>